<evidence type="ECO:0000313" key="2">
    <source>
        <dbReference type="EMBL" id="GMT23942.1"/>
    </source>
</evidence>
<keyword evidence="1" id="KW-0472">Membrane</keyword>
<name>A0AAV5VYX8_9BILA</name>
<evidence type="ECO:0000256" key="1">
    <source>
        <dbReference type="SAM" id="Phobius"/>
    </source>
</evidence>
<dbReference type="Proteomes" id="UP001432322">
    <property type="component" value="Unassembled WGS sequence"/>
</dbReference>
<accession>A0AAV5VYX8</accession>
<organism evidence="2 3">
    <name type="scientific">Pristionchus fissidentatus</name>
    <dbReference type="NCBI Taxonomy" id="1538716"/>
    <lineage>
        <taxon>Eukaryota</taxon>
        <taxon>Metazoa</taxon>
        <taxon>Ecdysozoa</taxon>
        <taxon>Nematoda</taxon>
        <taxon>Chromadorea</taxon>
        <taxon>Rhabditida</taxon>
        <taxon>Rhabditina</taxon>
        <taxon>Diplogasteromorpha</taxon>
        <taxon>Diplogasteroidea</taxon>
        <taxon>Neodiplogasteridae</taxon>
        <taxon>Pristionchus</taxon>
    </lineage>
</organism>
<evidence type="ECO:0000313" key="3">
    <source>
        <dbReference type="Proteomes" id="UP001432322"/>
    </source>
</evidence>
<keyword evidence="3" id="KW-1185">Reference proteome</keyword>
<feature type="non-terminal residue" evidence="2">
    <location>
        <position position="1"/>
    </location>
</feature>
<evidence type="ECO:0008006" key="4">
    <source>
        <dbReference type="Google" id="ProtNLM"/>
    </source>
</evidence>
<protein>
    <recommendedName>
        <fullName evidence="4">G protein-coupled receptor</fullName>
    </recommendedName>
</protein>
<dbReference type="EMBL" id="BTSY01000004">
    <property type="protein sequence ID" value="GMT23942.1"/>
    <property type="molecule type" value="Genomic_DNA"/>
</dbReference>
<keyword evidence="1" id="KW-0812">Transmembrane</keyword>
<dbReference type="AlphaFoldDB" id="A0AAV5VYX8"/>
<comment type="caution">
    <text evidence="2">The sequence shown here is derived from an EMBL/GenBank/DDBJ whole genome shotgun (WGS) entry which is preliminary data.</text>
</comment>
<sequence>RFLWTCLYVLPPILIASFSFITSISFLLLFIHEIAYFDIPHSVSNTIIKMSVISMVISSLQFNLSSIDDSSSSIVSNRHFLQISTDISQVEGNSSFSSNRSINLQYSIVLRDLRRSSTVLLSLR</sequence>
<reference evidence="2" key="1">
    <citation type="submission" date="2023-10" db="EMBL/GenBank/DDBJ databases">
        <title>Genome assembly of Pristionchus species.</title>
        <authorList>
            <person name="Yoshida K."/>
            <person name="Sommer R.J."/>
        </authorList>
    </citation>
    <scope>NUCLEOTIDE SEQUENCE</scope>
    <source>
        <strain evidence="2">RS5133</strain>
    </source>
</reference>
<feature type="non-terminal residue" evidence="2">
    <location>
        <position position="124"/>
    </location>
</feature>
<proteinExistence type="predicted"/>
<gene>
    <name evidence="2" type="ORF">PFISCL1PPCAC_15239</name>
</gene>
<keyword evidence="1" id="KW-1133">Transmembrane helix</keyword>
<feature type="transmembrane region" description="Helical" evidence="1">
    <location>
        <begin position="12"/>
        <end position="31"/>
    </location>
</feature>